<dbReference type="InterPro" id="IPR031322">
    <property type="entry name" value="Shikimate/glucono_kinase"/>
</dbReference>
<evidence type="ECO:0000313" key="12">
    <source>
        <dbReference type="EMBL" id="MEL0538887.1"/>
    </source>
</evidence>
<evidence type="ECO:0000256" key="11">
    <source>
        <dbReference type="HAMAP-Rule" id="MF_00109"/>
    </source>
</evidence>
<name>A0ABU9F0V5_9STAP</name>
<evidence type="ECO:0000256" key="10">
    <source>
        <dbReference type="ARBA" id="ARBA00048567"/>
    </source>
</evidence>
<dbReference type="EC" id="2.7.1.71" evidence="3 11"/>
<dbReference type="CDD" id="cd00464">
    <property type="entry name" value="SK"/>
    <property type="match status" value="1"/>
</dbReference>
<comment type="subcellular location">
    <subcellularLocation>
        <location evidence="11">Cytoplasm</location>
    </subcellularLocation>
</comment>
<organism evidence="12 13">
    <name type="scientific">Staphylococcus debuckii</name>
    <dbReference type="NCBI Taxonomy" id="2044912"/>
    <lineage>
        <taxon>Bacteria</taxon>
        <taxon>Bacillati</taxon>
        <taxon>Bacillota</taxon>
        <taxon>Bacilli</taxon>
        <taxon>Bacillales</taxon>
        <taxon>Staphylococcaceae</taxon>
        <taxon>Staphylococcus</taxon>
    </lineage>
</organism>
<comment type="function">
    <text evidence="11">Catalyzes the specific phosphorylation of the 3-hydroxyl group of shikimic acid using ATP as a cosubstrate.</text>
</comment>
<evidence type="ECO:0000256" key="7">
    <source>
        <dbReference type="ARBA" id="ARBA00022777"/>
    </source>
</evidence>
<comment type="pathway">
    <text evidence="1 11">Metabolic intermediate biosynthesis; chorismate biosynthesis; chorismate from D-erythrose 4-phosphate and phosphoenolpyruvate: step 5/7.</text>
</comment>
<dbReference type="RefSeq" id="WP_341612163.1">
    <property type="nucleotide sequence ID" value="NZ_JBBWSC010000010.1"/>
</dbReference>
<keyword evidence="11" id="KW-0460">Magnesium</keyword>
<keyword evidence="11" id="KW-0479">Metal-binding</keyword>
<gene>
    <name evidence="11" type="primary">aroK</name>
    <name evidence="12" type="ORF">AADA34_09215</name>
</gene>
<feature type="binding site" evidence="11">
    <location>
        <position position="87"/>
    </location>
    <ligand>
        <name>substrate</name>
    </ligand>
</feature>
<keyword evidence="9 11" id="KW-0057">Aromatic amino acid biosynthesis</keyword>
<protein>
    <recommendedName>
        <fullName evidence="3 11">Shikimate kinase</fullName>
        <shortName evidence="11">SK</shortName>
        <ecNumber evidence="3 11">2.7.1.71</ecNumber>
    </recommendedName>
</protein>
<keyword evidence="6 11" id="KW-0547">Nucleotide-binding</keyword>
<dbReference type="GO" id="GO:0004765">
    <property type="term" value="F:shikimate kinase activity"/>
    <property type="evidence" value="ECO:0007669"/>
    <property type="project" value="UniProtKB-EC"/>
</dbReference>
<comment type="caution">
    <text evidence="12">The sequence shown here is derived from an EMBL/GenBank/DDBJ whole genome shotgun (WGS) entry which is preliminary data.</text>
</comment>
<evidence type="ECO:0000256" key="1">
    <source>
        <dbReference type="ARBA" id="ARBA00004842"/>
    </source>
</evidence>
<feature type="binding site" evidence="11">
    <location>
        <begin position="20"/>
        <end position="25"/>
    </location>
    <ligand>
        <name>ATP</name>
        <dbReference type="ChEBI" id="CHEBI:30616"/>
    </ligand>
</feature>
<feature type="binding site" evidence="11">
    <location>
        <position position="125"/>
    </location>
    <ligand>
        <name>ATP</name>
        <dbReference type="ChEBI" id="CHEBI:30616"/>
    </ligand>
</feature>
<keyword evidence="13" id="KW-1185">Reference proteome</keyword>
<feature type="binding site" evidence="11">
    <location>
        <position position="66"/>
    </location>
    <ligand>
        <name>substrate</name>
    </ligand>
</feature>
<dbReference type="Pfam" id="PF01202">
    <property type="entry name" value="SKI"/>
    <property type="match status" value="1"/>
</dbReference>
<evidence type="ECO:0000256" key="8">
    <source>
        <dbReference type="ARBA" id="ARBA00022840"/>
    </source>
</evidence>
<evidence type="ECO:0000256" key="2">
    <source>
        <dbReference type="ARBA" id="ARBA00006997"/>
    </source>
</evidence>
<feature type="binding site" evidence="11">
    <location>
        <position position="42"/>
    </location>
    <ligand>
        <name>substrate</name>
    </ligand>
</feature>
<comment type="cofactor">
    <cofactor evidence="11">
        <name>Mg(2+)</name>
        <dbReference type="ChEBI" id="CHEBI:18420"/>
    </cofactor>
    <text evidence="11">Binds 1 Mg(2+) ion per subunit.</text>
</comment>
<dbReference type="InterPro" id="IPR027417">
    <property type="entry name" value="P-loop_NTPase"/>
</dbReference>
<reference evidence="12 13" key="1">
    <citation type="submission" date="2024-04" db="EMBL/GenBank/DDBJ databases">
        <title>Staphylococcus debuckii a clinical isolate.</title>
        <authorList>
            <person name="Magnan C."/>
            <person name="Plumet L."/>
            <person name="Morsli M."/>
            <person name="Molle V."/>
            <person name="Lavigne J.-P."/>
        </authorList>
    </citation>
    <scope>NUCLEOTIDE SEQUENCE [LARGE SCALE GENOMIC DNA]</scope>
    <source>
        <strain evidence="12 13">NSD001</strain>
    </source>
</reference>
<keyword evidence="4 11" id="KW-0028">Amino-acid biosynthesis</keyword>
<dbReference type="SUPFAM" id="SSF52540">
    <property type="entry name" value="P-loop containing nucleoside triphosphate hydrolases"/>
    <property type="match status" value="1"/>
</dbReference>
<sequence>MQVKKEISKTAPVILIGFMGTGKTTLAEYIAHKENKTFADLDKIIEKETKKSIPEIFAEEGEQKFRELESKYLIESLENYDIISTGGGIVESVTSMNTLSKLNNIFWLDTDIEVIYERIKNDSNRPNANNKAFDDLKRLYLSRLSRYNEIAFSRIDTNIEIDILYQNLMDILNADDQYWRV</sequence>
<comment type="similarity">
    <text evidence="2 11">Belongs to the shikimate kinase family.</text>
</comment>
<feature type="binding site" evidence="11">
    <location>
        <position position="143"/>
    </location>
    <ligand>
        <name>substrate</name>
    </ligand>
</feature>
<feature type="binding site" evidence="11">
    <location>
        <position position="24"/>
    </location>
    <ligand>
        <name>Mg(2+)</name>
        <dbReference type="ChEBI" id="CHEBI:18420"/>
    </ligand>
</feature>
<dbReference type="EMBL" id="JBBWSC010000010">
    <property type="protein sequence ID" value="MEL0538887.1"/>
    <property type="molecule type" value="Genomic_DNA"/>
</dbReference>
<evidence type="ECO:0000256" key="6">
    <source>
        <dbReference type="ARBA" id="ARBA00022741"/>
    </source>
</evidence>
<keyword evidence="11" id="KW-0963">Cytoplasm</keyword>
<accession>A0ABU9F0V5</accession>
<dbReference type="InterPro" id="IPR023000">
    <property type="entry name" value="Shikimate_kinase_CS"/>
</dbReference>
<evidence type="ECO:0000313" key="13">
    <source>
        <dbReference type="Proteomes" id="UP001380601"/>
    </source>
</evidence>
<dbReference type="PANTHER" id="PTHR21087">
    <property type="entry name" value="SHIKIMATE KINASE"/>
    <property type="match status" value="1"/>
</dbReference>
<evidence type="ECO:0000256" key="5">
    <source>
        <dbReference type="ARBA" id="ARBA00022679"/>
    </source>
</evidence>
<dbReference type="PRINTS" id="PR01100">
    <property type="entry name" value="SHIKIMTKNASE"/>
</dbReference>
<keyword evidence="8 11" id="KW-0067">ATP-binding</keyword>
<dbReference type="PROSITE" id="PS01128">
    <property type="entry name" value="SHIKIMATE_KINASE"/>
    <property type="match status" value="1"/>
</dbReference>
<dbReference type="InterPro" id="IPR000623">
    <property type="entry name" value="Shikimate_kinase/TSH1"/>
</dbReference>
<evidence type="ECO:0000256" key="3">
    <source>
        <dbReference type="ARBA" id="ARBA00012154"/>
    </source>
</evidence>
<comment type="caution">
    <text evidence="11">Lacks conserved residue(s) required for the propagation of feature annotation.</text>
</comment>
<evidence type="ECO:0000256" key="4">
    <source>
        <dbReference type="ARBA" id="ARBA00022605"/>
    </source>
</evidence>
<dbReference type="Proteomes" id="UP001380601">
    <property type="component" value="Unassembled WGS sequence"/>
</dbReference>
<evidence type="ECO:0000256" key="9">
    <source>
        <dbReference type="ARBA" id="ARBA00023141"/>
    </source>
</evidence>
<keyword evidence="7 11" id="KW-0418">Kinase</keyword>
<dbReference type="PANTHER" id="PTHR21087:SF16">
    <property type="entry name" value="SHIKIMATE KINASE 1, CHLOROPLASTIC"/>
    <property type="match status" value="1"/>
</dbReference>
<proteinExistence type="inferred from homology"/>
<dbReference type="HAMAP" id="MF_00109">
    <property type="entry name" value="Shikimate_kinase"/>
    <property type="match status" value="1"/>
</dbReference>
<keyword evidence="5 11" id="KW-0808">Transferase</keyword>
<comment type="subunit">
    <text evidence="11">Monomer.</text>
</comment>
<dbReference type="Gene3D" id="3.40.50.300">
    <property type="entry name" value="P-loop containing nucleotide triphosphate hydrolases"/>
    <property type="match status" value="1"/>
</dbReference>
<comment type="catalytic activity">
    <reaction evidence="10 11">
        <text>shikimate + ATP = 3-phosphoshikimate + ADP + H(+)</text>
        <dbReference type="Rhea" id="RHEA:13121"/>
        <dbReference type="ChEBI" id="CHEBI:15378"/>
        <dbReference type="ChEBI" id="CHEBI:30616"/>
        <dbReference type="ChEBI" id="CHEBI:36208"/>
        <dbReference type="ChEBI" id="CHEBI:145989"/>
        <dbReference type="ChEBI" id="CHEBI:456216"/>
        <dbReference type="EC" id="2.7.1.71"/>
    </reaction>
</comment>